<feature type="compositionally biased region" description="Polar residues" evidence="4">
    <location>
        <begin position="1236"/>
        <end position="1248"/>
    </location>
</feature>
<dbReference type="RefSeq" id="WP_070392571.1">
    <property type="nucleotide sequence ID" value="NZ_CP017599.1"/>
</dbReference>
<organism evidence="6 7">
    <name type="scientific">Moorena producens PAL-8-15-08-1</name>
    <dbReference type="NCBI Taxonomy" id="1458985"/>
    <lineage>
        <taxon>Bacteria</taxon>
        <taxon>Bacillati</taxon>
        <taxon>Cyanobacteriota</taxon>
        <taxon>Cyanophyceae</taxon>
        <taxon>Coleofasciculales</taxon>
        <taxon>Coleofasciculaceae</taxon>
        <taxon>Moorena</taxon>
    </lineage>
</organism>
<dbReference type="PROSITE" id="PS50025">
    <property type="entry name" value="LAM_G_DOMAIN"/>
    <property type="match status" value="1"/>
</dbReference>
<keyword evidence="2" id="KW-1015">Disulfide bond</keyword>
<dbReference type="CDD" id="cd00110">
    <property type="entry name" value="LamG"/>
    <property type="match status" value="1"/>
</dbReference>
<keyword evidence="3" id="KW-0175">Coiled coil</keyword>
<evidence type="ECO:0000256" key="3">
    <source>
        <dbReference type="SAM" id="Coils"/>
    </source>
</evidence>
<reference evidence="7" key="1">
    <citation type="submission" date="2016-10" db="EMBL/GenBank/DDBJ databases">
        <title>Comparative genomics uncovers the prolific and rare metabolic potential of the cyanobacterial genus Moorea.</title>
        <authorList>
            <person name="Leao T."/>
            <person name="Castelao G."/>
            <person name="Korobeynikov A."/>
            <person name="Monroe E.A."/>
            <person name="Podell S."/>
            <person name="Glukhov E."/>
            <person name="Allen E."/>
            <person name="Gerwick W.H."/>
            <person name="Gerwick L."/>
        </authorList>
    </citation>
    <scope>NUCLEOTIDE SEQUENCE [LARGE SCALE GENOMIC DNA]</scope>
    <source>
        <strain evidence="7">PAL-8-15-08-1</strain>
    </source>
</reference>
<gene>
    <name evidence="6" type="ORF">BJP34_12170</name>
</gene>
<dbReference type="Gene3D" id="6.10.140.920">
    <property type="match status" value="1"/>
</dbReference>
<proteinExistence type="predicted"/>
<feature type="coiled-coil region" evidence="3">
    <location>
        <begin position="674"/>
        <end position="725"/>
    </location>
</feature>
<keyword evidence="1" id="KW-0732">Signal</keyword>
<dbReference type="SMART" id="SM00560">
    <property type="entry name" value="LamGL"/>
    <property type="match status" value="3"/>
</dbReference>
<sequence>MNNQSVFDNFIFDNFLKSYEDKTYKHPTLVRHKGTVIAFAMDNERRIYYTVLDLSDSDENKGPIDVEYWSKNPSPLHFANEIAQVGYGLVGATRMPTVKKGTRTEDKPEKLNADEIDDFLSSTARLTADAPFQVLSDDQYIYVFRQSIADSDPNIVYKLTRLEGGGSSGDTTRDNSEFVLSGGNKVPLVNNTLLLDRFVLAGAQLQPKMEVRYKRSRNKTQPANAKDSLGAKDIESKPFYEPTQELDFVRQLQGGRFQVLLLPTQIANIQRWQVFAYNSATSKIDSFNIERAGDGLFNTKGTIYYTSPNPEYQNAVFQRRSGVDSFTNEELVPILSAQGAAESALSFDGTDDYVDLGNPSELQITGSQTIEMWVKPLSLANRQSLFCKAYNGEGAITLEVDGKLSYYYGTGGNNPSEANINHDTFQGILSSFGLLRDEWSHIAIVRNFESRTLTWYIDGAFAGEEIITHSAATAGNENVFLGKGYADNFNGCIDEVRIWNRARSGYEINEDRHHRLVGREPGLVGYWRFDENTGTTVYDQTDSANNGTISGATWQKSDALIGNHPGVSRDSFSFTGRTIESGLTAVQYFQQEDAQIGNEQESKPMKTNARVMLAVATGGTDANGATTTNKYIAGLDFAVSREGKLTQVPDNLSLSWLNRTDLDGDSIETSFSAVGSLETEISQLKREIQILNEELEPLQEITQRLEELNQDKQQTESSLKSWKEKLNGPITEQFVGAYSVRAIISYVENNLSYLNTRITELEAQKASFDGQKQELDEKQASLLTKQEQLERKKETLYGQVSLPMALLHTDYDGLTASGALLGFAHTGDTPQLFDSAMGKLALYFQGTNTQFFTAYYDSKTARAQKVIDTDGGKVSFLARSTGAESNAATITISDGNNPDTCEVTIANSETGITETWENVPRDPRMFSKVLNGQAKPLYLAQVAATSGTVTELTLVETTNRQLAAGAVLKIGETKVITSAEVPVNSSSIPVNSASLEVEEETPVYLVVYDYASDYAVNTPDASAHTSVTLSALSFDGSGDYSALSFDGSGDYIDCRVIDFARNNYTVEAWFKTSVSSTLDIFAGTHYNHGILIEVSAQGTLRYLHRQPTGSSGGTSLFTTNTYTDGQWHHLAAVKSSTNMSLYVDGSLQVQESAPSDFTDSLDVVIGRISKSNSARYFNGELDEVRIWNRDRTLEEIKADMNRRLSGKESGLAGYWHFEEGTAQDYSGNGHDGTIYGNPQNVSSPPALINNSDLQQENLQQENLQQENLQQEKSSRQFLVYSEATAGTIPNGTVTSLGDAPSCRWVADAPGLALDFDGQSQYLAIGEDEIPQMDATANLTLEAWVKPKVVSTAARILHYNERSKSSRYTLGLQEQGSSALEFDGSNDYIDCGTQIQITDGITVEAWVKKISNQDGQILYAGGGWSDPGYNLFWYQGKVRVELQNSSRNIICDNNSPSYDEWHHIAYTWDNTSNTIIVYIDGNRQPTTKTFTGPIGTPNQPLNIGRSETRAHYFKGQIDDVRIWDYARTEEQIQADMNRRLSGNESGLVGYWHFEGRTAKDYSGNGNDGTIHGSPTNVSSPLQEGYKVFAGVGDRYLKTQDVFPLDNWNHLAVSYHQSYALNFDGNDYLDCGKNRALNLCEDLTIETVVQVSDSNLRGIISKGQIGYGLEKESVPYALQVEAGQLTFSFEDSQGRIHKLESPANQIQTNTVHKIAVTRQKVTQTTDSGADPDAWGTGDVADIDAKTGDFTSSENQKIDKAMKADYVASKKRGKKLKQGLRDQDTATTSQEPTFITGQGIAQWLELKMYIDGLLVCSRVIEPAVSPEGNSQPLEIGRTGNSYFQGKIAEVKLWSRALEKGEIHQKLTGQEKGLVAWWQLEENEGNLANDFKGGNHAQIKGATWCKNPDVEASEFLLYSNGVVLGTESLPFDEPMVLPMSSQFTLGARKAGGGPSNYDQCFNGIMEEVRVWKVVRTQEQILDNVFTRLKGEKQDLIANYTFDEIFDNELKDSSLMGNHLMLRAEASKPTSVFSDAPISNDIPQVRSALAAVKTVFNAQIDSSPAVTEYGDMQYDSQQNLTGVFKRCYSYIKDGKWRLITGYKVGNLTTEWVSQVQFDPQIIGYIEGAPPIPGENMTVGPISIADTDTYKQASTVELIEAEDVNYHFSSSKENGFDSSFELAMSAGVELDLRTLLAPLGFGVSFKAQVQLNMSGSGKFQSSGGWTDEKRSSSGRTVTRNMRASAVGYWEDKNNLLNPRLGQRYVPNNQGFALVQSETADVFALRLAHNNALISYRFQPNPDIPKDWNIISFPINPRYTKQGTLDGKIGYQPDGSVQTDPDYPQATQYGEYSYFKPIETYALKRQIEREAAEFKNYYDNYDASPLSNSILKNVMGTNAGLLASGAAAIPNFGVGIGLSAATTFGSLADALTKDQSLPEKFATRNIANTYVWTADGGFYAETTNTMDVRQESSSGSYSFNTNFGSGISVNVSAGGSFGFDLNGSMGGHLNMTQSKSAETSESFRVEVQVNPQNNLYKYEIPEDQKDWDSTYVDYLLQYDTEGNPIKVPGKVDAYRFMTFYLEPKAENFEDFYGKVVDPIWIEQSNDPNAQALREAKQTEKKPACWRIMHRVTFVSRLLQDFNDNAASQLAKDARALNIESNWQLIKTLEPFVKNKTDNFVQFADAVRDALEEHLPELQPHSPEIIAYMAQYYGLPEDA</sequence>
<dbReference type="KEGG" id="mpro:BJP34_12170"/>
<evidence type="ECO:0000259" key="5">
    <source>
        <dbReference type="PROSITE" id="PS50025"/>
    </source>
</evidence>
<evidence type="ECO:0000256" key="4">
    <source>
        <dbReference type="SAM" id="MobiDB-lite"/>
    </source>
</evidence>
<dbReference type="InterPro" id="IPR006558">
    <property type="entry name" value="LamG-like"/>
</dbReference>
<feature type="domain" description="Laminin G" evidence="5">
    <location>
        <begin position="1041"/>
        <end position="1212"/>
    </location>
</feature>
<dbReference type="InterPro" id="IPR013320">
    <property type="entry name" value="ConA-like_dom_sf"/>
</dbReference>
<evidence type="ECO:0000256" key="1">
    <source>
        <dbReference type="ARBA" id="ARBA00022729"/>
    </source>
</evidence>
<dbReference type="InterPro" id="IPR001791">
    <property type="entry name" value="Laminin_G"/>
</dbReference>
<dbReference type="PANTHER" id="PTHR47635">
    <property type="entry name" value="CUB DOMAIN-CONTAINING PROTEIN"/>
    <property type="match status" value="1"/>
</dbReference>
<dbReference type="OrthoDB" id="463714at2"/>
<evidence type="ECO:0000313" key="6">
    <source>
        <dbReference type="EMBL" id="AOX00100.1"/>
    </source>
</evidence>
<feature type="region of interest" description="Disordered" evidence="4">
    <location>
        <begin position="1226"/>
        <end position="1248"/>
    </location>
</feature>
<dbReference type="PANTHER" id="PTHR47635:SF2">
    <property type="entry name" value="LAMG-LIKE JELLYROLL FOLD DOMAIN-CONTAINING PROTEIN"/>
    <property type="match status" value="1"/>
</dbReference>
<feature type="coiled-coil region" evidence="3">
    <location>
        <begin position="758"/>
        <end position="795"/>
    </location>
</feature>
<evidence type="ECO:0000313" key="7">
    <source>
        <dbReference type="Proteomes" id="UP000177870"/>
    </source>
</evidence>
<dbReference type="Gene3D" id="2.60.120.200">
    <property type="match status" value="7"/>
</dbReference>
<protein>
    <recommendedName>
        <fullName evidence="5">Laminin G domain-containing protein</fullName>
    </recommendedName>
</protein>
<dbReference type="SMART" id="SM00282">
    <property type="entry name" value="LamG"/>
    <property type="match status" value="2"/>
</dbReference>
<name>A0A1D8TR36_9CYAN</name>
<accession>A0A1D8TR36</accession>
<dbReference type="SUPFAM" id="SSF49899">
    <property type="entry name" value="Concanavalin A-like lectins/glucanases"/>
    <property type="match status" value="7"/>
</dbReference>
<dbReference type="Proteomes" id="UP000177870">
    <property type="component" value="Chromosome"/>
</dbReference>
<evidence type="ECO:0000256" key="2">
    <source>
        <dbReference type="ARBA" id="ARBA00023157"/>
    </source>
</evidence>
<dbReference type="STRING" id="1458985.BJP34_12170"/>
<dbReference type="Pfam" id="PF13385">
    <property type="entry name" value="Laminin_G_3"/>
    <property type="match status" value="4"/>
</dbReference>
<dbReference type="EMBL" id="CP017599">
    <property type="protein sequence ID" value="AOX00100.1"/>
    <property type="molecule type" value="Genomic_DNA"/>
</dbReference>